<sequence length="347" mass="38956">MTRRLWPEWQEQWGVLLAWPHAETDWVSNLDAARLCYRDIIVAITRYERVLLLCRDESTQIEAQAILSRSGVDSDLVIFLVVPYDDTWARDFGFISTSSETGPVLLDFQFDAWGGKFTASADNDINQQLFRQPLLNHNQTETQAWVLEGGSIETDGLGTLLTTRKCLLNPNRNPDFDEAEIERRLQSSLGVDRVLWLDHGELEGDDTDAHIDTLARFVDEQTIVHMACSNPEDAHYRELQAMALELQALRQLNGAPYNLVPIELPEVFDSEERRLGGSYVNFLLVNGALIAPTYGDDAADSAALAQLAKACPNRDIVPVNCRALIEQNGSLHCVTMQIPKKVVNCES</sequence>
<dbReference type="PANTHER" id="PTHR31377">
    <property type="entry name" value="AGMATINE DEIMINASE-RELATED"/>
    <property type="match status" value="1"/>
</dbReference>
<reference evidence="1 2" key="1">
    <citation type="journal article" date="2011" name="J. Bacteriol.">
        <title>Genome sequence of strain IMCC3088, a proteorhodopsin-containing marine bacterium belonging to the OM60/NOR5 clade.</title>
        <authorList>
            <person name="Jang Y."/>
            <person name="Oh H.M."/>
            <person name="Kang I."/>
            <person name="Lee K."/>
            <person name="Yang S.J."/>
            <person name="Cho J.C."/>
        </authorList>
    </citation>
    <scope>NUCLEOTIDE SEQUENCE [LARGE SCALE GENOMIC DNA]</scope>
    <source>
        <strain evidence="1 2">IMCC3088</strain>
    </source>
</reference>
<protein>
    <submittedName>
        <fullName evidence="1">Agmatine deiminase</fullName>
    </submittedName>
</protein>
<evidence type="ECO:0000313" key="1">
    <source>
        <dbReference type="EMBL" id="EGG30557.1"/>
    </source>
</evidence>
<dbReference type="EMBL" id="AEIG01000011">
    <property type="protein sequence ID" value="EGG30557.1"/>
    <property type="molecule type" value="Genomic_DNA"/>
</dbReference>
<dbReference type="SUPFAM" id="SSF55909">
    <property type="entry name" value="Pentein"/>
    <property type="match status" value="1"/>
</dbReference>
<dbReference type="GO" id="GO:0009446">
    <property type="term" value="P:putrescine biosynthetic process"/>
    <property type="evidence" value="ECO:0007669"/>
    <property type="project" value="InterPro"/>
</dbReference>
<dbReference type="InterPro" id="IPR007466">
    <property type="entry name" value="Peptidyl-Arg-deiminase_porph"/>
</dbReference>
<dbReference type="OrthoDB" id="9808013at2"/>
<comment type="caution">
    <text evidence="1">The sequence shown here is derived from an EMBL/GenBank/DDBJ whole genome shotgun (WGS) entry which is preliminary data.</text>
</comment>
<proteinExistence type="predicted"/>
<dbReference type="Proteomes" id="UP000005615">
    <property type="component" value="Unassembled WGS sequence"/>
</dbReference>
<dbReference type="AlphaFoldDB" id="F3KZ70"/>
<organism evidence="1 2">
    <name type="scientific">Aequoribacter fuscus</name>
    <dbReference type="NCBI Taxonomy" id="2518989"/>
    <lineage>
        <taxon>Bacteria</taxon>
        <taxon>Pseudomonadati</taxon>
        <taxon>Pseudomonadota</taxon>
        <taxon>Gammaproteobacteria</taxon>
        <taxon>Cellvibrionales</taxon>
        <taxon>Halieaceae</taxon>
        <taxon>Aequoribacter</taxon>
    </lineage>
</organism>
<name>F3KZ70_9GAMM</name>
<dbReference type="GO" id="GO:0004668">
    <property type="term" value="F:protein-arginine deiminase activity"/>
    <property type="evidence" value="ECO:0007669"/>
    <property type="project" value="InterPro"/>
</dbReference>
<dbReference type="PANTHER" id="PTHR31377:SF0">
    <property type="entry name" value="AGMATINE DEIMINASE-RELATED"/>
    <property type="match status" value="1"/>
</dbReference>
<dbReference type="GO" id="GO:0047632">
    <property type="term" value="F:agmatine deiminase activity"/>
    <property type="evidence" value="ECO:0007669"/>
    <property type="project" value="TreeGrafter"/>
</dbReference>
<dbReference type="eggNOG" id="COG2957">
    <property type="taxonomic scope" value="Bacteria"/>
</dbReference>
<dbReference type="RefSeq" id="WP_009574706.1">
    <property type="nucleotide sequence ID" value="NZ_AEIG01000011.1"/>
</dbReference>
<dbReference type="Gene3D" id="3.75.10.10">
    <property type="entry name" value="L-arginine/glycine Amidinotransferase, Chain A"/>
    <property type="match status" value="1"/>
</dbReference>
<evidence type="ECO:0000313" key="2">
    <source>
        <dbReference type="Proteomes" id="UP000005615"/>
    </source>
</evidence>
<accession>F3KZ70</accession>
<dbReference type="Pfam" id="PF04371">
    <property type="entry name" value="PAD_porph"/>
    <property type="match status" value="1"/>
</dbReference>
<keyword evidence="2" id="KW-1185">Reference proteome</keyword>
<gene>
    <name evidence="1" type="ORF">IMCC3088_181</name>
</gene>
<dbReference type="STRING" id="2518989.IMCC3088_181"/>